<organism evidence="2 3">
    <name type="scientific">Jimgerdemannia flammicorona</name>
    <dbReference type="NCBI Taxonomy" id="994334"/>
    <lineage>
        <taxon>Eukaryota</taxon>
        <taxon>Fungi</taxon>
        <taxon>Fungi incertae sedis</taxon>
        <taxon>Mucoromycota</taxon>
        <taxon>Mucoromycotina</taxon>
        <taxon>Endogonomycetes</taxon>
        <taxon>Endogonales</taxon>
        <taxon>Endogonaceae</taxon>
        <taxon>Jimgerdemannia</taxon>
    </lineage>
</organism>
<comment type="caution">
    <text evidence="2">The sequence shown here is derived from an EMBL/GenBank/DDBJ whole genome shotgun (WGS) entry which is preliminary data.</text>
</comment>
<dbReference type="AlphaFoldDB" id="A0A433DA97"/>
<feature type="region of interest" description="Disordered" evidence="1">
    <location>
        <begin position="1"/>
        <end position="28"/>
    </location>
</feature>
<feature type="compositionally biased region" description="Acidic residues" evidence="1">
    <location>
        <begin position="77"/>
        <end position="88"/>
    </location>
</feature>
<dbReference type="OrthoDB" id="2425129at2759"/>
<feature type="region of interest" description="Disordered" evidence="1">
    <location>
        <begin position="55"/>
        <end position="104"/>
    </location>
</feature>
<gene>
    <name evidence="2" type="ORF">BC936DRAFT_145344</name>
</gene>
<dbReference type="Proteomes" id="UP000268093">
    <property type="component" value="Unassembled WGS sequence"/>
</dbReference>
<sequence length="275" mass="30880">MQAKVEKIGHSKKRNDGNDEHEEGTVKRVRIHGVSHQLALGLNDGFQLLRLDQSDTESDQYLSDSEQDSDSQHNEQGEDGEEIDDVVDPNDAIPGDDVPGSGELERQENMTYPADISSPDIWRLPSGLSVAEAIRPPPSLPKVHPSHMGIIRIGVNIRRPKWIQRADWNYLQSSVVVGIDPPSEHIQDFFKTLCETECLEEYAEVIKAARTKRTNDKQLAFYLDVLEWFATTVFIPVSTFNSPRAQESALGSLLLHPVLRYLANVSSAHYIPYVL</sequence>
<evidence type="ECO:0000313" key="3">
    <source>
        <dbReference type="Proteomes" id="UP000268093"/>
    </source>
</evidence>
<evidence type="ECO:0000256" key="1">
    <source>
        <dbReference type="SAM" id="MobiDB-lite"/>
    </source>
</evidence>
<feature type="compositionally biased region" description="Basic and acidic residues" evidence="1">
    <location>
        <begin position="1"/>
        <end position="26"/>
    </location>
</feature>
<accession>A0A433DA97</accession>
<keyword evidence="3" id="KW-1185">Reference proteome</keyword>
<dbReference type="EMBL" id="RBNI01004102">
    <property type="protein sequence ID" value="RUP47779.1"/>
    <property type="molecule type" value="Genomic_DNA"/>
</dbReference>
<reference evidence="2 3" key="1">
    <citation type="journal article" date="2018" name="New Phytol.">
        <title>Phylogenomics of Endogonaceae and evolution of mycorrhizas within Mucoromycota.</title>
        <authorList>
            <person name="Chang Y."/>
            <person name="Desiro A."/>
            <person name="Na H."/>
            <person name="Sandor L."/>
            <person name="Lipzen A."/>
            <person name="Clum A."/>
            <person name="Barry K."/>
            <person name="Grigoriev I.V."/>
            <person name="Martin F.M."/>
            <person name="Stajich J.E."/>
            <person name="Smith M.E."/>
            <person name="Bonito G."/>
            <person name="Spatafora J.W."/>
        </authorList>
    </citation>
    <scope>NUCLEOTIDE SEQUENCE [LARGE SCALE GENOMIC DNA]</scope>
    <source>
        <strain evidence="2 3">GMNB39</strain>
    </source>
</reference>
<protein>
    <submittedName>
        <fullName evidence="2">Uncharacterized protein</fullName>
    </submittedName>
</protein>
<name>A0A433DA97_9FUNG</name>
<proteinExistence type="predicted"/>
<evidence type="ECO:0000313" key="2">
    <source>
        <dbReference type="EMBL" id="RUP47779.1"/>
    </source>
</evidence>